<accession>A0A6P7QQT3</accession>
<dbReference type="RefSeq" id="XP_029328046.1">
    <property type="nucleotide sequence ID" value="XM_029472186.1"/>
</dbReference>
<feature type="transmembrane region" description="Helical" evidence="7">
    <location>
        <begin position="99"/>
        <end position="124"/>
    </location>
</feature>
<dbReference type="GO" id="GO:0016020">
    <property type="term" value="C:membrane"/>
    <property type="evidence" value="ECO:0007669"/>
    <property type="project" value="UniProtKB-SubCell"/>
</dbReference>
<dbReference type="GeneID" id="110310918"/>
<proteinExistence type="inferred from homology"/>
<feature type="transmembrane region" description="Helical" evidence="7">
    <location>
        <begin position="136"/>
        <end position="154"/>
    </location>
</feature>
<dbReference type="InterPro" id="IPR006043">
    <property type="entry name" value="NCS2"/>
</dbReference>
<dbReference type="Proteomes" id="UP000515126">
    <property type="component" value="Chromosome 2"/>
</dbReference>
<evidence type="ECO:0000256" key="6">
    <source>
        <dbReference type="SAM" id="MobiDB-lite"/>
    </source>
</evidence>
<comment type="subcellular location">
    <subcellularLocation>
        <location evidence="1">Membrane</location>
        <topology evidence="1">Multi-pass membrane protein</topology>
    </subcellularLocation>
</comment>
<keyword evidence="3 7" id="KW-0812">Transmembrane</keyword>
<dbReference type="AlphaFoldDB" id="A0A6P7QQT3"/>
<evidence type="ECO:0000256" key="2">
    <source>
        <dbReference type="ARBA" id="ARBA00008821"/>
    </source>
</evidence>
<reference evidence="9" key="1">
    <citation type="submission" date="2025-08" db="UniProtKB">
        <authorList>
            <consortium name="RefSeq"/>
        </authorList>
    </citation>
    <scope>IDENTIFICATION</scope>
</reference>
<dbReference type="Pfam" id="PF00860">
    <property type="entry name" value="Xan_ur_permease"/>
    <property type="match status" value="1"/>
</dbReference>
<evidence type="ECO:0000256" key="4">
    <source>
        <dbReference type="ARBA" id="ARBA00022989"/>
    </source>
</evidence>
<sequence length="272" mass="30198">MMGIGKNTASKSVEAGGSTEGKYEEEAKHSNFFTLPVVINGGATSSGEQDNEDTELMAIYTTENGIAEKSSLAETLDSTGSLDPQRSDMIYTIEDVPPWYLCIFLGLQHYLTCFSGTIAVPFLLADAMCVGDDQWATSQLIGTIFFCVGITTLLQTTFGCRDYSCQWNGRVVGTHLASPNPRDPGGYHHVLTDRSGHWPPWPAWGSAEVYWTLDHHTHRGPHWPLWFPGSRRESRKALGHCHAVSVLRELQGWGTIFTITWDSLVEYLKQSH</sequence>
<keyword evidence="8" id="KW-1185">Reference proteome</keyword>
<keyword evidence="4 7" id="KW-1133">Transmembrane helix</keyword>
<protein>
    <submittedName>
        <fullName evidence="9">Solute carrier family 23 member 2 isoform X2</fullName>
    </submittedName>
</protein>
<organism evidence="8 9">
    <name type="scientific">Mus caroli</name>
    <name type="common">Ryukyu mouse</name>
    <name type="synonym">Ricefield mouse</name>
    <dbReference type="NCBI Taxonomy" id="10089"/>
    <lineage>
        <taxon>Eukaryota</taxon>
        <taxon>Metazoa</taxon>
        <taxon>Chordata</taxon>
        <taxon>Craniata</taxon>
        <taxon>Vertebrata</taxon>
        <taxon>Euteleostomi</taxon>
        <taxon>Mammalia</taxon>
        <taxon>Eutheria</taxon>
        <taxon>Euarchontoglires</taxon>
        <taxon>Glires</taxon>
        <taxon>Rodentia</taxon>
        <taxon>Myomorpha</taxon>
        <taxon>Muroidea</taxon>
        <taxon>Muridae</taxon>
        <taxon>Murinae</taxon>
        <taxon>Mus</taxon>
        <taxon>Mus</taxon>
    </lineage>
</organism>
<gene>
    <name evidence="9" type="primary">Slc23a2</name>
</gene>
<dbReference type="CTD" id="9962"/>
<keyword evidence="5 7" id="KW-0472">Membrane</keyword>
<dbReference type="PANTHER" id="PTHR11119">
    <property type="entry name" value="XANTHINE-URACIL / VITAMIN C PERMEASE FAMILY MEMBER"/>
    <property type="match status" value="1"/>
</dbReference>
<evidence type="ECO:0000256" key="7">
    <source>
        <dbReference type="SAM" id="Phobius"/>
    </source>
</evidence>
<evidence type="ECO:0000256" key="1">
    <source>
        <dbReference type="ARBA" id="ARBA00004141"/>
    </source>
</evidence>
<evidence type="ECO:0000256" key="5">
    <source>
        <dbReference type="ARBA" id="ARBA00023136"/>
    </source>
</evidence>
<dbReference type="GO" id="GO:0022857">
    <property type="term" value="F:transmembrane transporter activity"/>
    <property type="evidence" value="ECO:0007669"/>
    <property type="project" value="InterPro"/>
</dbReference>
<evidence type="ECO:0000313" key="8">
    <source>
        <dbReference type="Proteomes" id="UP000515126"/>
    </source>
</evidence>
<comment type="similarity">
    <text evidence="2">Belongs to the nucleobase:cation symporter-2 (NCS2) (TC 2.A.40) family.</text>
</comment>
<feature type="region of interest" description="Disordered" evidence="6">
    <location>
        <begin position="1"/>
        <end position="21"/>
    </location>
</feature>
<evidence type="ECO:0000313" key="9">
    <source>
        <dbReference type="RefSeq" id="XP_029328046.1"/>
    </source>
</evidence>
<evidence type="ECO:0000256" key="3">
    <source>
        <dbReference type="ARBA" id="ARBA00022692"/>
    </source>
</evidence>
<name>A0A6P7QQT3_MUSCR</name>